<dbReference type="InterPro" id="IPR014555">
    <property type="entry name" value="RecF-like"/>
</dbReference>
<dbReference type="PANTHER" id="PTHR32182:SF25">
    <property type="entry name" value="SLR1056 PROTEIN"/>
    <property type="match status" value="1"/>
</dbReference>
<evidence type="ECO:0000259" key="3">
    <source>
        <dbReference type="Pfam" id="PF13304"/>
    </source>
</evidence>
<evidence type="ECO:0000313" key="4">
    <source>
        <dbReference type="EMBL" id="GMA18194.1"/>
    </source>
</evidence>
<feature type="region of interest" description="Disordered" evidence="2">
    <location>
        <begin position="351"/>
        <end position="371"/>
    </location>
</feature>
<dbReference type="InterPro" id="IPR027417">
    <property type="entry name" value="P-loop_NTPase"/>
</dbReference>
<dbReference type="SUPFAM" id="SSF52540">
    <property type="entry name" value="P-loop containing nucleoside triphosphate hydrolases"/>
    <property type="match status" value="1"/>
</dbReference>
<feature type="compositionally biased region" description="Acidic residues" evidence="2">
    <location>
        <begin position="356"/>
        <end position="366"/>
    </location>
</feature>
<evidence type="ECO:0000256" key="2">
    <source>
        <dbReference type="SAM" id="MobiDB-lite"/>
    </source>
</evidence>
<dbReference type="Proteomes" id="UP001157109">
    <property type="component" value="Unassembled WGS sequence"/>
</dbReference>
<accession>A0ABQ6HKJ0</accession>
<organism evidence="4 5">
    <name type="scientific">Arsenicicoccus piscis</name>
    <dbReference type="NCBI Taxonomy" id="673954"/>
    <lineage>
        <taxon>Bacteria</taxon>
        <taxon>Bacillati</taxon>
        <taxon>Actinomycetota</taxon>
        <taxon>Actinomycetes</taxon>
        <taxon>Micrococcales</taxon>
        <taxon>Intrasporangiaceae</taxon>
        <taxon>Arsenicicoccus</taxon>
    </lineage>
</organism>
<keyword evidence="1" id="KW-0742">SOS response</keyword>
<proteinExistence type="predicted"/>
<dbReference type="Pfam" id="PF13304">
    <property type="entry name" value="AAA_21"/>
    <property type="match status" value="1"/>
</dbReference>
<comment type="caution">
    <text evidence="4">The sequence shown here is derived from an EMBL/GenBank/DDBJ whole genome shotgun (WGS) entry which is preliminary data.</text>
</comment>
<dbReference type="RefSeq" id="WP_241443749.1">
    <property type="nucleotide sequence ID" value="NZ_BSUJ01000001.1"/>
</dbReference>
<name>A0ABQ6HKJ0_9MICO</name>
<protein>
    <recommendedName>
        <fullName evidence="3">ATPase AAA-type core domain-containing protein</fullName>
    </recommendedName>
</protein>
<gene>
    <name evidence="4" type="ORF">GCM10025862_02150</name>
</gene>
<reference evidence="5" key="1">
    <citation type="journal article" date="2019" name="Int. J. Syst. Evol. Microbiol.">
        <title>The Global Catalogue of Microorganisms (GCM) 10K type strain sequencing project: providing services to taxonomists for standard genome sequencing and annotation.</title>
        <authorList>
            <consortium name="The Broad Institute Genomics Platform"/>
            <consortium name="The Broad Institute Genome Sequencing Center for Infectious Disease"/>
            <person name="Wu L."/>
            <person name="Ma J."/>
        </authorList>
    </citation>
    <scope>NUCLEOTIDE SEQUENCE [LARGE SCALE GENOMIC DNA]</scope>
    <source>
        <strain evidence="5">NBRC 105830</strain>
    </source>
</reference>
<evidence type="ECO:0000313" key="5">
    <source>
        <dbReference type="Proteomes" id="UP001157109"/>
    </source>
</evidence>
<dbReference type="EMBL" id="BSUJ01000001">
    <property type="protein sequence ID" value="GMA18194.1"/>
    <property type="molecule type" value="Genomic_DNA"/>
</dbReference>
<dbReference type="Gene3D" id="3.40.50.300">
    <property type="entry name" value="P-loop containing nucleotide triphosphate hydrolases"/>
    <property type="match status" value="2"/>
</dbReference>
<sequence>MFSVLAVSGYRSLRDVVLPLGRLTVVTGANGTGKSSLYRSMRLLADCGQGRVIGSLAREGGLSSALWAGPESLAGARRTGGSVQGTTRAGPVSLRLGVAGSDVGYLVDLGIPQQGDTAFNRDPEIKRELAWSGPVQRRGTVCARRAWSRVDLRAEDGTFERAPLALTTDRSMLTEVADPVVTPELWALRRSLASWRFYDGFRVDLDAPVRRPQVGTRTRVLADDGADLAAALQTIAEDGRSPLHEAVADAFEGARLHITAQDGVFDAGLHQPGMLRPLRTAELSDGTLRYLLWVAALLTVEPPPLMVLNEPETSLHPSLLAPLARLIHEAAQRTQLVVVTHSDELVDRLAAASDNDGGDDDDEPTTDGEPPAVRRVRLVKDLGETRVAGQGLLTTPTWEWGRR</sequence>
<keyword evidence="1" id="KW-0227">DNA damage</keyword>
<keyword evidence="5" id="KW-1185">Reference proteome</keyword>
<dbReference type="PIRSF" id="PIRSF029347">
    <property type="entry name" value="RecF"/>
    <property type="match status" value="1"/>
</dbReference>
<feature type="domain" description="ATPase AAA-type core" evidence="3">
    <location>
        <begin position="23"/>
        <end position="347"/>
    </location>
</feature>
<dbReference type="PANTHER" id="PTHR32182">
    <property type="entry name" value="DNA REPLICATION AND REPAIR PROTEIN RECF"/>
    <property type="match status" value="1"/>
</dbReference>
<evidence type="ECO:0000256" key="1">
    <source>
        <dbReference type="ARBA" id="ARBA00023236"/>
    </source>
</evidence>
<dbReference type="InterPro" id="IPR003959">
    <property type="entry name" value="ATPase_AAA_core"/>
</dbReference>